<proteinExistence type="predicted"/>
<dbReference type="Pfam" id="PF18962">
    <property type="entry name" value="Por_Secre_tail"/>
    <property type="match status" value="1"/>
</dbReference>
<evidence type="ECO:0000313" key="4">
    <source>
        <dbReference type="Proteomes" id="UP000002969"/>
    </source>
</evidence>
<evidence type="ECO:0000313" key="3">
    <source>
        <dbReference type="EMBL" id="EFK35213.1"/>
    </source>
</evidence>
<dbReference type="EMBL" id="ACKQ02000007">
    <property type="protein sequence ID" value="EFK35213.1"/>
    <property type="molecule type" value="Genomic_DNA"/>
</dbReference>
<dbReference type="InterPro" id="IPR045474">
    <property type="entry name" value="GEVED"/>
</dbReference>
<gene>
    <name evidence="3" type="ORF">HMPREF0204_14282</name>
</gene>
<dbReference type="SUPFAM" id="SSF55486">
    <property type="entry name" value="Metalloproteases ('zincins'), catalytic domain"/>
    <property type="match status" value="1"/>
</dbReference>
<dbReference type="Proteomes" id="UP000002969">
    <property type="component" value="Unassembled WGS sequence"/>
</dbReference>
<name>A0ABN0AQ40_CHRGE</name>
<feature type="domain" description="Fibronectin type-III" evidence="2">
    <location>
        <begin position="692"/>
        <end position="779"/>
    </location>
</feature>
<dbReference type="CDD" id="cd00063">
    <property type="entry name" value="FN3"/>
    <property type="match status" value="1"/>
</dbReference>
<reference evidence="3" key="1">
    <citation type="submission" date="2010-06" db="EMBL/GenBank/DDBJ databases">
        <authorList>
            <person name="Muzny D."/>
            <person name="Qin X."/>
            <person name="Buhay C."/>
            <person name="Dugan-Rocha S."/>
            <person name="Ding Y."/>
            <person name="Chen G."/>
            <person name="Hawes A."/>
            <person name="Holder M."/>
            <person name="Jhangiani S."/>
            <person name="Johnson A."/>
            <person name="Khan Z."/>
            <person name="Li Z."/>
            <person name="Liu W."/>
            <person name="Liu X."/>
            <person name="Perez L."/>
            <person name="Shen H."/>
            <person name="Wang Q."/>
            <person name="Watt J."/>
            <person name="Xi L."/>
            <person name="Xin Y."/>
            <person name="Zhou J."/>
            <person name="Deng J."/>
            <person name="Jiang H."/>
            <person name="Liu Y."/>
            <person name="Qu J."/>
            <person name="Song X.-Z."/>
            <person name="Zhang L."/>
            <person name="Villasana D."/>
            <person name="Johnson A."/>
            <person name="Liu J."/>
            <person name="Liyanage D."/>
            <person name="Lorensuhewa L."/>
            <person name="Robinson T."/>
            <person name="Song A."/>
            <person name="Song B.-B."/>
            <person name="Dinh H."/>
            <person name="Thornton R."/>
            <person name="Coyle M."/>
            <person name="Francisco L."/>
            <person name="Jackson L."/>
            <person name="Javaid M."/>
            <person name="Korchina V."/>
            <person name="Kovar C."/>
            <person name="Mata R."/>
            <person name="Mathew T."/>
            <person name="Ngo R."/>
            <person name="Nguyen L."/>
            <person name="Nguyen N."/>
            <person name="Okwuonu G."/>
            <person name="Ongeri F."/>
            <person name="Pham C."/>
            <person name="Simmons D."/>
            <person name="Wilczek-Boney K."/>
            <person name="Hale W."/>
            <person name="Jakkamsetti A."/>
            <person name="Pham P."/>
            <person name="Ruth R."/>
            <person name="San Lucas F."/>
            <person name="Warren J."/>
            <person name="Zhang J."/>
            <person name="Zhao Z."/>
            <person name="Zhou C."/>
            <person name="Zhu D."/>
            <person name="Lee S."/>
            <person name="Bess C."/>
            <person name="Blankenburg K."/>
            <person name="Forbes L."/>
            <person name="Fu Q."/>
            <person name="Gubbala S."/>
            <person name="Hirani K."/>
            <person name="Jayaseelan J.C."/>
            <person name="Lara F."/>
            <person name="Munidasa M."/>
            <person name="Palculict T."/>
            <person name="Patil S."/>
            <person name="Pu L.-L."/>
            <person name="Saada N."/>
            <person name="Tang L."/>
            <person name="Weissenberger G."/>
            <person name="Zhu Y."/>
            <person name="Hemphill L."/>
            <person name="Shang Y."/>
            <person name="Youmans B."/>
            <person name="Ayvaz T."/>
            <person name="Ross M."/>
            <person name="Santibanez J."/>
            <person name="Aqrawi P."/>
            <person name="Gross S."/>
            <person name="Joshi V."/>
            <person name="Fowler G."/>
            <person name="Nazareth L."/>
            <person name="Reid J."/>
            <person name="Worley K."/>
            <person name="Petrosino J."/>
            <person name="Highlander S."/>
            <person name="Gibbs R."/>
        </authorList>
    </citation>
    <scope>NUCLEOTIDE SEQUENCE [LARGE SCALE GENOMIC DNA]</scope>
    <source>
        <strain evidence="3">ATCC 35910</strain>
    </source>
</reference>
<comment type="caution">
    <text evidence="3">The sequence shown here is derived from an EMBL/GenBank/DDBJ whole genome shotgun (WGS) entry which is preliminary data.</text>
</comment>
<dbReference type="InterPro" id="IPR026444">
    <property type="entry name" value="Secre_tail"/>
</dbReference>
<dbReference type="Pfam" id="PF20009">
    <property type="entry name" value="GEVED"/>
    <property type="match status" value="1"/>
</dbReference>
<sequence length="1025" mass="111186">MIMTDLSVVLLKFSAFYQNNLNIFMKKRILFVCALASCFTVFNAQRWESVSQKSSQIREGVEVQYSYRVDLKSLREMLKNAEETGKNAKPVIISLPTVEGKIEKFAVYSNPVMDRSLVEKYQLGSYVGVGLDDPSKYLRFSTSPIDMQSMIIKDGVFQFIEPITADKQTYGVFYKTKNDGEHGFKCDTEEHDFKNINKLVENGKKMLSGVGITSRPTNTKYRDFRMALSVTGEYSQYQLTAAGTPANATDDVKKGVVLAAMNNTMTRINGVFERDFGAHLTVQNFPQIIYLDPATDPYTGNLNLQLQQTLTSAVGNANYDIGHVLNQNAERSGNAGGIGIVCVDPATNTEIKKGSAYTQGPVPVGEVFDFTAAHEMGHQLGANHTFSNTSVTDANQGANVEPGGGTTIMGYAGITYDNVQANADGYFHYKSIDQVLTNLENKLNCGVSQNIINNTAPAINPLVAYSIPKGTAYYLEASATDAENDSVNYTWEQNDSTDEFSTISGDSGWGYNPKGALTRSVPGTPNGRRYFPNFASVMNGSLTDKQRWETVSYIPRTLNYAVTVRDLNAQRPMVSSSTTTVTVGNDGPFKFNGLTPSSVLYNNAVNTIYWDVANTNAAPYNTASVKIDYTTDNGTTWTNLAAATPNTGSYSAQMPGNVSGTVKLRISAVGNIFYAVSPAVTVGSAPTSSTASPTGIAAIDTEIFKTSARISWNSVPGATYSVNYRKAGTVNWSNVLSQANSAVLNNLEDETSYEVQVAAVVNSVPGAFSNNYTFKTKGLKTGVDYCILNSGSPYLGSILKVAVANIDYTDATARSYKDLSEDATKIVNLTQGNTYTISPRIGNLLQSGMQVNLSVWIDYNRNGIFEASEKVAQTSGASPTGNVGMGNLNFTVPTTTYSGDKLLRMRIVGKFFNTAPNDVCGELESQAGGIMDLPVKITASTLAVRETADTKSSEVSIYPNPADTFIEVKNFKGKGDYKIYSADGRLVQEGKTDGQRINVASLVKGIYVITIKDDKNTYNTKLIKK</sequence>
<dbReference type="InterPro" id="IPR036116">
    <property type="entry name" value="FN3_sf"/>
</dbReference>
<dbReference type="NCBIfam" id="TIGR04183">
    <property type="entry name" value="Por_Secre_tail"/>
    <property type="match status" value="1"/>
</dbReference>
<protein>
    <submittedName>
        <fullName evidence="3">Fibronectin type III domain protein</fullName>
    </submittedName>
</protein>
<dbReference type="InterPro" id="IPR024079">
    <property type="entry name" value="MetalloPept_cat_dom_sf"/>
</dbReference>
<dbReference type="PROSITE" id="PS50853">
    <property type="entry name" value="FN3"/>
    <property type="match status" value="1"/>
</dbReference>
<dbReference type="InterPro" id="IPR013783">
    <property type="entry name" value="Ig-like_fold"/>
</dbReference>
<keyword evidence="4" id="KW-1185">Reference proteome</keyword>
<dbReference type="Gene3D" id="2.60.40.10">
    <property type="entry name" value="Immunoglobulins"/>
    <property type="match status" value="1"/>
</dbReference>
<dbReference type="SUPFAM" id="SSF49265">
    <property type="entry name" value="Fibronectin type III"/>
    <property type="match status" value="1"/>
</dbReference>
<accession>A0ABN0AQ40</accession>
<dbReference type="Pfam" id="PF00041">
    <property type="entry name" value="fn3"/>
    <property type="match status" value="1"/>
</dbReference>
<keyword evidence="1" id="KW-0732">Signal</keyword>
<evidence type="ECO:0000259" key="2">
    <source>
        <dbReference type="PROSITE" id="PS50853"/>
    </source>
</evidence>
<dbReference type="InterPro" id="IPR003961">
    <property type="entry name" value="FN3_dom"/>
</dbReference>
<organism evidence="3 4">
    <name type="scientific">Chryseobacterium gleum ATCC 35910</name>
    <dbReference type="NCBI Taxonomy" id="525257"/>
    <lineage>
        <taxon>Bacteria</taxon>
        <taxon>Pseudomonadati</taxon>
        <taxon>Bacteroidota</taxon>
        <taxon>Flavobacteriia</taxon>
        <taxon>Flavobacteriales</taxon>
        <taxon>Weeksellaceae</taxon>
        <taxon>Chryseobacterium group</taxon>
        <taxon>Chryseobacterium</taxon>
    </lineage>
</organism>
<dbReference type="Pfam" id="PF13583">
    <property type="entry name" value="Reprolysin_4"/>
    <property type="match status" value="1"/>
</dbReference>
<evidence type="ECO:0000256" key="1">
    <source>
        <dbReference type="ARBA" id="ARBA00022729"/>
    </source>
</evidence>
<dbReference type="Gene3D" id="3.40.390.10">
    <property type="entry name" value="Collagenase (Catalytic Domain)"/>
    <property type="match status" value="1"/>
</dbReference>